<evidence type="ECO:0000256" key="1">
    <source>
        <dbReference type="PROSITE-ProRule" id="PRU00221"/>
    </source>
</evidence>
<sequence length="162" mass="17834">MNNVNKVQQLKTEDPVKWYKELKSVCNVVKPPSAIHVPNVAPDDHKAVADAINKHLSSISQQSPEVCTSDLPAYLPAPSPPPQIMPWEMYRELSRVRVRKAGGPDGIAPRLASSSWDKTVRLWNPDTSTLLFVLGGHTGWVKALAFSMDSLYLASAADDETM</sequence>
<reference evidence="3" key="1">
    <citation type="submission" date="2025-08" db="UniProtKB">
        <authorList>
            <consortium name="RefSeq"/>
        </authorList>
    </citation>
    <scope>IDENTIFICATION</scope>
    <source>
        <tissue evidence="3">Gonad</tissue>
    </source>
</reference>
<dbReference type="PROSITE" id="PS50294">
    <property type="entry name" value="WD_REPEATS_REGION"/>
    <property type="match status" value="1"/>
</dbReference>
<dbReference type="SUPFAM" id="SSF50978">
    <property type="entry name" value="WD40 repeat-like"/>
    <property type="match status" value="1"/>
</dbReference>
<keyword evidence="2" id="KW-1185">Reference proteome</keyword>
<dbReference type="PANTHER" id="PTHR47510">
    <property type="entry name" value="REVERSE TRANSCRIPTASE DOMAIN-CONTAINING PROTEIN"/>
    <property type="match status" value="1"/>
</dbReference>
<dbReference type="Gene3D" id="2.130.10.10">
    <property type="entry name" value="YVTN repeat-like/Quinoprotein amine dehydrogenase"/>
    <property type="match status" value="1"/>
</dbReference>
<organism evidence="2 3">
    <name type="scientific">Branchiostoma belcheri</name>
    <name type="common">Amphioxus</name>
    <dbReference type="NCBI Taxonomy" id="7741"/>
    <lineage>
        <taxon>Eukaryota</taxon>
        <taxon>Metazoa</taxon>
        <taxon>Chordata</taxon>
        <taxon>Cephalochordata</taxon>
        <taxon>Leptocardii</taxon>
        <taxon>Amphioxiformes</taxon>
        <taxon>Branchiostomatidae</taxon>
        <taxon>Branchiostoma</taxon>
    </lineage>
</organism>
<dbReference type="AlphaFoldDB" id="A0A6P4Z5Z7"/>
<dbReference type="KEGG" id="bbel:109470507"/>
<dbReference type="InterPro" id="IPR001680">
    <property type="entry name" value="WD40_rpt"/>
</dbReference>
<keyword evidence="1" id="KW-0853">WD repeat</keyword>
<gene>
    <name evidence="3" type="primary">LOC109470507</name>
</gene>
<accession>A0A6P4Z5Z7</accession>
<dbReference type="InterPro" id="IPR015943">
    <property type="entry name" value="WD40/YVTN_repeat-like_dom_sf"/>
</dbReference>
<evidence type="ECO:0000313" key="2">
    <source>
        <dbReference type="Proteomes" id="UP000515135"/>
    </source>
</evidence>
<dbReference type="Proteomes" id="UP000515135">
    <property type="component" value="Unplaced"/>
</dbReference>
<dbReference type="PANTHER" id="PTHR47510:SF3">
    <property type="entry name" value="ENDO_EXONUCLEASE_PHOSPHATASE DOMAIN-CONTAINING PROTEIN"/>
    <property type="match status" value="1"/>
</dbReference>
<proteinExistence type="predicted"/>
<dbReference type="InterPro" id="IPR036322">
    <property type="entry name" value="WD40_repeat_dom_sf"/>
</dbReference>
<dbReference type="GeneID" id="109470507"/>
<dbReference type="PROSITE" id="PS50082">
    <property type="entry name" value="WD_REPEATS_2"/>
    <property type="match status" value="1"/>
</dbReference>
<evidence type="ECO:0000313" key="3">
    <source>
        <dbReference type="RefSeq" id="XP_019625026.1"/>
    </source>
</evidence>
<dbReference type="OrthoDB" id="674604at2759"/>
<protein>
    <submittedName>
        <fullName evidence="3">Lissencephaly-1 homolog</fullName>
    </submittedName>
</protein>
<dbReference type="RefSeq" id="XP_019625026.1">
    <property type="nucleotide sequence ID" value="XM_019769467.1"/>
</dbReference>
<dbReference type="Pfam" id="PF00400">
    <property type="entry name" value="WD40"/>
    <property type="match status" value="2"/>
</dbReference>
<dbReference type="SMART" id="SM00320">
    <property type="entry name" value="WD40"/>
    <property type="match status" value="2"/>
</dbReference>
<feature type="repeat" description="WD" evidence="1">
    <location>
        <begin position="134"/>
        <end position="162"/>
    </location>
</feature>
<name>A0A6P4Z5Z7_BRABE</name>